<evidence type="ECO:0000256" key="4">
    <source>
        <dbReference type="ARBA" id="ARBA00023239"/>
    </source>
</evidence>
<dbReference type="PANTHER" id="PTHR43715">
    <property type="entry name" value="GDP-MANNOSE 4,6-DEHYDRATASE"/>
    <property type="match status" value="1"/>
</dbReference>
<dbReference type="PANTHER" id="PTHR43715:SF1">
    <property type="entry name" value="GDP-MANNOSE 4,6 DEHYDRATASE"/>
    <property type="match status" value="1"/>
</dbReference>
<comment type="similarity">
    <text evidence="2">Belongs to the NAD(P)-dependent epimerase/dehydratase family. GDP-mannose 4,6-dehydratase subfamily.</text>
</comment>
<evidence type="ECO:0000313" key="7">
    <source>
        <dbReference type="Proteomes" id="UP001501004"/>
    </source>
</evidence>
<keyword evidence="4" id="KW-0456">Lyase</keyword>
<feature type="domain" description="NAD(P)-binding" evidence="5">
    <location>
        <begin position="5"/>
        <end position="302"/>
    </location>
</feature>
<comment type="caution">
    <text evidence="6">The sequence shown here is derived from an EMBL/GenBank/DDBJ whole genome shotgun (WGS) entry which is preliminary data.</text>
</comment>
<dbReference type="Proteomes" id="UP001501004">
    <property type="component" value="Unassembled WGS sequence"/>
</dbReference>
<dbReference type="Gene3D" id="3.90.25.10">
    <property type="entry name" value="UDP-galactose 4-epimerase, domain 1"/>
    <property type="match status" value="1"/>
</dbReference>
<dbReference type="EMBL" id="BAABAE010000002">
    <property type="protein sequence ID" value="GAA3735596.1"/>
    <property type="molecule type" value="Genomic_DNA"/>
</dbReference>
<dbReference type="SUPFAM" id="SSF51735">
    <property type="entry name" value="NAD(P)-binding Rossmann-fold domains"/>
    <property type="match status" value="1"/>
</dbReference>
<dbReference type="Gene3D" id="3.40.50.720">
    <property type="entry name" value="NAD(P)-binding Rossmann-like Domain"/>
    <property type="match status" value="1"/>
</dbReference>
<gene>
    <name evidence="6" type="primary">gmd_2</name>
    <name evidence="6" type="ORF">GCM10022239_09540</name>
</gene>
<protein>
    <recommendedName>
        <fullName evidence="3">GDP-mannose 4,6-dehydratase</fullName>
        <ecNumber evidence="3">4.2.1.47</ecNumber>
    </recommendedName>
</protein>
<dbReference type="InterPro" id="IPR006368">
    <property type="entry name" value="GDP_Man_deHydtase"/>
</dbReference>
<dbReference type="CDD" id="cd05260">
    <property type="entry name" value="GDP_MD_SDR_e"/>
    <property type="match status" value="1"/>
</dbReference>
<evidence type="ECO:0000256" key="3">
    <source>
        <dbReference type="ARBA" id="ARBA00011989"/>
    </source>
</evidence>
<evidence type="ECO:0000256" key="1">
    <source>
        <dbReference type="ARBA" id="ARBA00001937"/>
    </source>
</evidence>
<comment type="cofactor">
    <cofactor evidence="1">
        <name>NADP(+)</name>
        <dbReference type="ChEBI" id="CHEBI:58349"/>
    </cofactor>
</comment>
<name>A0ABP7FBF5_9MICO</name>
<dbReference type="EC" id="4.2.1.47" evidence="3"/>
<evidence type="ECO:0000259" key="5">
    <source>
        <dbReference type="Pfam" id="PF16363"/>
    </source>
</evidence>
<accession>A0ABP7FBF5</accession>
<sequence>MPLAFITGVTGQDGTYLARALLAEGVEVHGLVRPGSVAIVEPGVTVHEADIRDSGALQGLVADLKPDELYHLAGQSSVGASWEDPVGTVEQTGAPVAALLQAVERHSRQTRLVNASSAEIFGVAPAPQNESTPIAPVSPYGAAKALGYFLVSSFRERGVHASSAILYNHESPLRPERFVTRKITVAAARIARGLQETVTLGNLDASRDWGWAPDYVDAMRSAVRQPTPGDHVIGTGELHTVRDFVVAAFAAAGIDDWQPHVVTDDTFFRPVDPATQAADASRARDRLGWAPTIAFPELVERMVRSDLARIDESV</sequence>
<keyword evidence="7" id="KW-1185">Reference proteome</keyword>
<organism evidence="6 7">
    <name type="scientific">Leifsonella bigeumensis</name>
    <dbReference type="NCBI Taxonomy" id="433643"/>
    <lineage>
        <taxon>Bacteria</taxon>
        <taxon>Bacillati</taxon>
        <taxon>Actinomycetota</taxon>
        <taxon>Actinomycetes</taxon>
        <taxon>Micrococcales</taxon>
        <taxon>Microbacteriaceae</taxon>
        <taxon>Leifsonella</taxon>
    </lineage>
</organism>
<reference evidence="7" key="1">
    <citation type="journal article" date="2019" name="Int. J. Syst. Evol. Microbiol.">
        <title>The Global Catalogue of Microorganisms (GCM) 10K type strain sequencing project: providing services to taxonomists for standard genome sequencing and annotation.</title>
        <authorList>
            <consortium name="The Broad Institute Genomics Platform"/>
            <consortium name="The Broad Institute Genome Sequencing Center for Infectious Disease"/>
            <person name="Wu L."/>
            <person name="Ma J."/>
        </authorList>
    </citation>
    <scope>NUCLEOTIDE SEQUENCE [LARGE SCALE GENOMIC DNA]</scope>
    <source>
        <strain evidence="7">JCM 16949</strain>
    </source>
</reference>
<evidence type="ECO:0000256" key="2">
    <source>
        <dbReference type="ARBA" id="ARBA00009263"/>
    </source>
</evidence>
<proteinExistence type="inferred from homology"/>
<dbReference type="Pfam" id="PF16363">
    <property type="entry name" value="GDP_Man_Dehyd"/>
    <property type="match status" value="1"/>
</dbReference>
<dbReference type="InterPro" id="IPR036291">
    <property type="entry name" value="NAD(P)-bd_dom_sf"/>
</dbReference>
<dbReference type="RefSeq" id="WP_344754245.1">
    <property type="nucleotide sequence ID" value="NZ_BAABAE010000002.1"/>
</dbReference>
<dbReference type="InterPro" id="IPR016040">
    <property type="entry name" value="NAD(P)-bd_dom"/>
</dbReference>
<evidence type="ECO:0000313" key="6">
    <source>
        <dbReference type="EMBL" id="GAA3735596.1"/>
    </source>
</evidence>